<feature type="transmembrane region" description="Helical" evidence="7">
    <location>
        <begin position="155"/>
        <end position="177"/>
    </location>
</feature>
<evidence type="ECO:0000259" key="8">
    <source>
        <dbReference type="Pfam" id="PF09335"/>
    </source>
</evidence>
<feature type="domain" description="VTT" evidence="8">
    <location>
        <begin position="49"/>
        <end position="175"/>
    </location>
</feature>
<feature type="transmembrane region" description="Helical" evidence="7">
    <location>
        <begin position="189"/>
        <end position="208"/>
    </location>
</feature>
<accession>A0AA49GIP3</accession>
<feature type="transmembrane region" description="Helical" evidence="7">
    <location>
        <begin position="69"/>
        <end position="92"/>
    </location>
</feature>
<reference evidence="9" key="2">
    <citation type="journal article" date="2024" name="Antonie Van Leeuwenhoek">
        <title>Roseihalotalea indica gen. nov., sp. nov., a halophilic Bacteroidetes from mesopelagic Southwest Indian Ocean with higher carbohydrate metabolic potential.</title>
        <authorList>
            <person name="Chen B."/>
            <person name="Zhang M."/>
            <person name="Lin D."/>
            <person name="Ye J."/>
            <person name="Tang K."/>
        </authorList>
    </citation>
    <scope>NUCLEOTIDE SEQUENCE</scope>
    <source>
        <strain evidence="9">TK19036</strain>
    </source>
</reference>
<dbReference type="InterPro" id="IPR032818">
    <property type="entry name" value="DedA-like"/>
</dbReference>
<keyword evidence="4 7" id="KW-0812">Transmembrane</keyword>
<evidence type="ECO:0000256" key="7">
    <source>
        <dbReference type="RuleBase" id="RU367016"/>
    </source>
</evidence>
<evidence type="ECO:0000256" key="2">
    <source>
        <dbReference type="ARBA" id="ARBA00010792"/>
    </source>
</evidence>
<keyword evidence="5 7" id="KW-1133">Transmembrane helix</keyword>
<sequence length="222" mass="25033">MDLLQSWIDFLLHIDRHLIDMVGQYHTWTYLILFLIIFAETGLVVTPFLPGDSLLFAAGAILAHPGSELNIFLMGGGLITAAVLGDGVNYHIGNYIGPKAFREKYWLLKREHLERTQVFYRKYGGKTIIYARFVPIVRTFAPFVAGVGTMPYKRFAAYNLLGAIAWVVSFLGLGYFFGQLPVIKEHFTYVVFAIILLSILPPLVGSFLRNRKAASARHFTTK</sequence>
<dbReference type="PANTHER" id="PTHR30353">
    <property type="entry name" value="INNER MEMBRANE PROTEIN DEDA-RELATED"/>
    <property type="match status" value="1"/>
</dbReference>
<dbReference type="NCBIfam" id="NF008102">
    <property type="entry name" value="PRK10847.1"/>
    <property type="match status" value="1"/>
</dbReference>
<comment type="similarity">
    <text evidence="2 7">Belongs to the DedA family.</text>
</comment>
<reference evidence="9" key="1">
    <citation type="journal article" date="2023" name="Comput. Struct. Biotechnol. J.">
        <title>Discovery of a novel marine Bacteroidetes with a rich repertoire of carbohydrate-active enzymes.</title>
        <authorList>
            <person name="Chen B."/>
            <person name="Liu G."/>
            <person name="Chen Q."/>
            <person name="Wang H."/>
            <person name="Liu L."/>
            <person name="Tang K."/>
        </authorList>
    </citation>
    <scope>NUCLEOTIDE SEQUENCE</scope>
    <source>
        <strain evidence="9">TK19036</strain>
    </source>
</reference>
<dbReference type="EMBL" id="CP120682">
    <property type="protein sequence ID" value="WKN35585.1"/>
    <property type="molecule type" value="Genomic_DNA"/>
</dbReference>
<dbReference type="InterPro" id="IPR032816">
    <property type="entry name" value="VTT_dom"/>
</dbReference>
<dbReference type="InterPro" id="IPR058127">
    <property type="entry name" value="DedA"/>
</dbReference>
<name>A0AA49GIP3_9BACT</name>
<keyword evidence="6 7" id="KW-0472">Membrane</keyword>
<dbReference type="GO" id="GO:0005886">
    <property type="term" value="C:plasma membrane"/>
    <property type="evidence" value="ECO:0007669"/>
    <property type="project" value="UniProtKB-SubCell"/>
</dbReference>
<comment type="subcellular location">
    <subcellularLocation>
        <location evidence="1 7">Cell membrane</location>
        <topology evidence="1 7">Multi-pass membrane protein</topology>
    </subcellularLocation>
</comment>
<evidence type="ECO:0000256" key="6">
    <source>
        <dbReference type="ARBA" id="ARBA00023136"/>
    </source>
</evidence>
<evidence type="ECO:0000313" key="9">
    <source>
        <dbReference type="EMBL" id="WKN35585.1"/>
    </source>
</evidence>
<proteinExistence type="inferred from homology"/>
<dbReference type="PANTHER" id="PTHR30353:SF0">
    <property type="entry name" value="TRANSMEMBRANE PROTEIN"/>
    <property type="match status" value="1"/>
</dbReference>
<feature type="transmembrane region" description="Helical" evidence="7">
    <location>
        <begin position="28"/>
        <end position="49"/>
    </location>
</feature>
<evidence type="ECO:0000256" key="1">
    <source>
        <dbReference type="ARBA" id="ARBA00004651"/>
    </source>
</evidence>
<organism evidence="9">
    <name type="scientific">Roseihalotalea indica</name>
    <dbReference type="NCBI Taxonomy" id="2867963"/>
    <lineage>
        <taxon>Bacteria</taxon>
        <taxon>Pseudomonadati</taxon>
        <taxon>Bacteroidota</taxon>
        <taxon>Cytophagia</taxon>
        <taxon>Cytophagales</taxon>
        <taxon>Catalimonadaceae</taxon>
        <taxon>Roseihalotalea</taxon>
    </lineage>
</organism>
<dbReference type="AlphaFoldDB" id="A0AA49GIP3"/>
<protein>
    <submittedName>
        <fullName evidence="9">DedA family protein</fullName>
    </submittedName>
</protein>
<keyword evidence="3 7" id="KW-1003">Cell membrane</keyword>
<dbReference type="Pfam" id="PF09335">
    <property type="entry name" value="VTT_dom"/>
    <property type="match status" value="1"/>
</dbReference>
<evidence type="ECO:0000256" key="4">
    <source>
        <dbReference type="ARBA" id="ARBA00022692"/>
    </source>
</evidence>
<evidence type="ECO:0000256" key="3">
    <source>
        <dbReference type="ARBA" id="ARBA00022475"/>
    </source>
</evidence>
<gene>
    <name evidence="9" type="ORF">K4G66_24750</name>
</gene>
<evidence type="ECO:0000256" key="5">
    <source>
        <dbReference type="ARBA" id="ARBA00022989"/>
    </source>
</evidence>